<dbReference type="AlphaFoldDB" id="Q52624"/>
<sequence>MTKQEKAVVNMAKFLQAQSLLLLLEKLNELNSDKLDAETNLCEELHEHAESLHQQLSAKVGGELALLQ</sequence>
<reference evidence="1" key="5">
    <citation type="journal article" date="1991" name="J. Bacteriol.">
        <title>A family of regulatory genes associated with type II restriction-modification systems.</title>
        <authorList>
            <person name="Tao T."/>
            <person name="Bourne J.C."/>
            <person name="Blumenthal R.M."/>
        </authorList>
    </citation>
    <scope>NUCLEOTIDE SEQUENCE</scope>
    <source>
        <strain evidence="1">ATCC 13315</strain>
        <plasmid evidence="1">pPvu1</plasmid>
    </source>
</reference>
<dbReference type="EMBL" id="AF305615">
    <property type="protein sequence ID" value="AAG42420.1"/>
    <property type="molecule type" value="Genomic_DNA"/>
</dbReference>
<dbReference type="InterPro" id="IPR035962">
    <property type="entry name" value="Rop-like_sf"/>
</dbReference>
<reference evidence="1" key="8">
    <citation type="journal article" date="1994" name="Nat. Struct. Biol.">
        <title>Crystal structure of PvuII endonuclease reveals extensive structural homologies to EcoRV.</title>
        <authorList>
            <person name="Athanasiadis A."/>
            <person name="Vlassi M."/>
            <person name="Kotsifaki D."/>
            <person name="Tucker P.A."/>
            <person name="Wilson K.S."/>
            <person name="Kokkinidis M."/>
        </authorList>
    </citation>
    <scope>NUCLEOTIDE SEQUENCE</scope>
    <source>
        <strain evidence="1">ATCC 13315</strain>
        <plasmid evidence="1">pPvu1</plasmid>
    </source>
</reference>
<reference evidence="1" key="11">
    <citation type="submission" date="2000-09" db="EMBL/GenBank/DDBJ databases">
        <title>Mobility of restriction-modification system revealed by its genetic contexts in two hosts.</title>
        <authorList>
            <person name="Blumenthal R.M."/>
            <person name="Naderer M.A."/>
            <person name="Brust J.L."/>
        </authorList>
    </citation>
    <scope>NUCLEOTIDE SEQUENCE</scope>
    <source>
        <strain evidence="1">ATCC 13315</strain>
        <plasmid evidence="1">pPvu1</plasmid>
    </source>
</reference>
<gene>
    <name evidence="1" type="primary">rom</name>
</gene>
<reference evidence="1" key="4">
    <citation type="journal article" date="1990" name="Nucleic Acids Res.">
        <title>Complete nucleotide sequence of the PvuII restriction enzyme gene from Proteus vulgaris.</title>
        <authorList>
            <person name="Athanasiadis A."/>
            <person name="Gregoriu M."/>
            <person name="Thanos D."/>
            <person name="Kokkinidis M."/>
            <person name="Papamatheakis J."/>
        </authorList>
    </citation>
    <scope>NUCLEOTIDE SEQUENCE</scope>
    <source>
        <strain evidence="1">ATCC 13315</strain>
        <plasmid evidence="1">pPvu1</plasmid>
    </source>
</reference>
<organism evidence="1">
    <name type="scientific">Proteus vulgaris</name>
    <dbReference type="NCBI Taxonomy" id="585"/>
    <lineage>
        <taxon>Bacteria</taxon>
        <taxon>Pseudomonadati</taxon>
        <taxon>Pseudomonadota</taxon>
        <taxon>Gammaproteobacteria</taxon>
        <taxon>Enterobacterales</taxon>
        <taxon>Morganellaceae</taxon>
        <taxon>Proteus</taxon>
    </lineage>
</organism>
<evidence type="ECO:0000313" key="1">
    <source>
        <dbReference type="EMBL" id="AAG42420.1"/>
    </source>
</evidence>
<dbReference type="RefSeq" id="WP_010904460.1">
    <property type="nucleotide sequence ID" value="NC_002632.1"/>
</dbReference>
<reference evidence="1" key="1">
    <citation type="journal article" date="1981" name="Nucleic Acids Res.">
        <title>Two new restriction endonucleases from Proteus vulgaris.</title>
        <authorList>
            <person name="Gingeras T.R."/>
            <person name="Greenough L."/>
            <person name="Schildkraut I."/>
            <person name="Roberts R.J."/>
        </authorList>
    </citation>
    <scope>NUCLEOTIDE SEQUENCE</scope>
    <source>
        <strain evidence="1">ATCC 13315</strain>
        <plasmid evidence="1">pPvu1</plasmid>
    </source>
</reference>
<dbReference type="PRINTS" id="PR00835">
    <property type="entry name" value="ROPREGULATRY"/>
</dbReference>
<reference evidence="1" key="10">
    <citation type="journal article" date="1995" name="Gene">
        <title>Gene pvuIIW: a possible modulator of PvuII endonuclease subunit association.</title>
        <authorList>
            <person name="Adams G.M."/>
            <person name="Blumenthal R.M."/>
        </authorList>
    </citation>
    <scope>NUCLEOTIDE SEQUENCE</scope>
    <source>
        <strain evidence="1">ATCC 13315</strain>
        <plasmid evidence="1">pPvu1</plasmid>
    </source>
</reference>
<dbReference type="Gene3D" id="1.10.287.230">
    <property type="match status" value="1"/>
</dbReference>
<keyword evidence="1" id="KW-0614">Plasmid</keyword>
<dbReference type="InterPro" id="IPR000769">
    <property type="entry name" value="Regulatory_Rop"/>
</dbReference>
<reference evidence="1" key="2">
    <citation type="journal article" date="1985" name="J. Bacteriol.">
        <title>Cloning of a restriction-modification system from Proteus vulgaris and its use in analyzing a methylase-sensitive phenotype in Escherichia coli.</title>
        <authorList>
            <person name="Blumenthal R.M."/>
            <person name="Gregory S.A."/>
            <person name="Cooperider J.S."/>
        </authorList>
    </citation>
    <scope>NUCLEOTIDE SEQUENCE</scope>
    <source>
        <strain evidence="1">ATCC 13315</strain>
        <plasmid evidence="1">pPvu1</plasmid>
    </source>
</reference>
<reference evidence="1" key="7">
    <citation type="journal article" date="1994" name="EMBO J.">
        <title>Structure of PvuII endonuclease with cognate DNA.</title>
        <authorList>
            <person name="Cheng X."/>
            <person name="Balendiran K."/>
            <person name="Schildkraut I."/>
            <person name="Anderson J.E."/>
        </authorList>
    </citation>
    <scope>NUCLEOTIDE SEQUENCE</scope>
    <source>
        <strain evidence="1">ATCC 13315</strain>
        <plasmid evidence="1">pPvu1</plasmid>
    </source>
</reference>
<reference evidence="1" key="6">
    <citation type="journal article" date="1992" name="J. Bacteriol.">
        <title>Sequence and characterization of pvuIIR, the PvuII endonuclease gene, and of pvuIIC, its regulatory gene.</title>
        <authorList>
            <person name="Tao T."/>
            <person name="Blumenthal R.M."/>
        </authorList>
    </citation>
    <scope>NUCLEOTIDE SEQUENCE</scope>
    <source>
        <strain evidence="1">ATCC 13315</strain>
        <plasmid evidence="1">pPvu1</plasmid>
    </source>
</reference>
<dbReference type="SUPFAM" id="SSF47380">
    <property type="entry name" value="ROP protein"/>
    <property type="match status" value="1"/>
</dbReference>
<reference evidence="1" key="9">
    <citation type="journal article" date="1995" name="Gene">
        <title>Characterization of pPvu1, the autonomous plasmid from Proteus vulgaris that carries the genes of the PvuII restriction-modification system.</title>
        <authorList>
            <person name="Calvin Koons M.D."/>
            <person name="Blumenthal R.M."/>
        </authorList>
    </citation>
    <scope>NUCLEOTIDE SEQUENCE</scope>
    <source>
        <strain evidence="1">ATCC 13315</strain>
        <plasmid evidence="1">pPvu1</plasmid>
    </source>
</reference>
<name>Q52624_PROVU</name>
<geneLocation type="plasmid" evidence="1">
    <name>pPvu1</name>
</geneLocation>
<accession>Q52624</accession>
<dbReference type="PIRSF" id="PIRSF003229">
    <property type="entry name" value="Rop_reg"/>
    <property type="match status" value="1"/>
</dbReference>
<reference evidence="1" key="3">
    <citation type="journal article" date="1987" name="Biochim. Biophys. Acta">
        <title>Interaction of AluI, Cfr6I and PvuII restriction-modification enzymes with substrates containing either N4-methylcytosine or 5-methylcytosine.</title>
        <authorList>
            <person name="Butkus V."/>
            <person name="Klimasauskas S."/>
            <person name="Petrauskiene L."/>
            <person name="Maneliene Z."/>
            <person name="Lebionka A."/>
            <person name="Janulaitis A."/>
        </authorList>
    </citation>
    <scope>NUCLEOTIDE SEQUENCE</scope>
    <source>
        <strain evidence="1">ATCC 13315</strain>
        <plasmid evidence="1">pPvu1</plasmid>
    </source>
</reference>
<dbReference type="Pfam" id="PF01815">
    <property type="entry name" value="Rop"/>
    <property type="match status" value="1"/>
</dbReference>
<proteinExistence type="predicted"/>
<protein>
    <submittedName>
        <fullName evidence="1">Rom</fullName>
    </submittedName>
</protein>